<organism evidence="1 2">
    <name type="scientific">Linnemannia elongata AG-77</name>
    <dbReference type="NCBI Taxonomy" id="1314771"/>
    <lineage>
        <taxon>Eukaryota</taxon>
        <taxon>Fungi</taxon>
        <taxon>Fungi incertae sedis</taxon>
        <taxon>Mucoromycota</taxon>
        <taxon>Mortierellomycotina</taxon>
        <taxon>Mortierellomycetes</taxon>
        <taxon>Mortierellales</taxon>
        <taxon>Mortierellaceae</taxon>
        <taxon>Linnemannia</taxon>
    </lineage>
</organism>
<dbReference type="Gene3D" id="2.60.120.10">
    <property type="entry name" value="Jelly Rolls"/>
    <property type="match status" value="2"/>
</dbReference>
<dbReference type="InterPro" id="IPR014710">
    <property type="entry name" value="RmlC-like_jellyroll"/>
</dbReference>
<dbReference type="STRING" id="1314771.A0A197JPD9"/>
<dbReference type="PANTHER" id="PTHR13903">
    <property type="entry name" value="PIRIN-RELATED"/>
    <property type="match status" value="1"/>
</dbReference>
<dbReference type="SUPFAM" id="SSF51182">
    <property type="entry name" value="RmlC-like cupins"/>
    <property type="match status" value="1"/>
</dbReference>
<dbReference type="EMBL" id="KV442069">
    <property type="protein sequence ID" value="OAQ26214.1"/>
    <property type="molecule type" value="Genomic_DNA"/>
</dbReference>
<keyword evidence="2" id="KW-1185">Reference proteome</keyword>
<accession>A0A197JPD9</accession>
<reference evidence="1 2" key="1">
    <citation type="submission" date="2016-05" db="EMBL/GenBank/DDBJ databases">
        <title>Genome sequencing reveals origins of a unique bacterial endosymbiosis in the earliest lineages of terrestrial Fungi.</title>
        <authorList>
            <consortium name="DOE Joint Genome Institute"/>
            <person name="Uehling J."/>
            <person name="Gryganskyi A."/>
            <person name="Hameed K."/>
            <person name="Tschaplinski T."/>
            <person name="Misztal P."/>
            <person name="Wu S."/>
            <person name="Desiro A."/>
            <person name="Vande Pol N."/>
            <person name="Du Z.-Y."/>
            <person name="Zienkiewicz A."/>
            <person name="Zienkiewicz K."/>
            <person name="Morin E."/>
            <person name="Tisserant E."/>
            <person name="Splivallo R."/>
            <person name="Hainaut M."/>
            <person name="Henrissat B."/>
            <person name="Ohm R."/>
            <person name="Kuo A."/>
            <person name="Yan J."/>
            <person name="Lipzen A."/>
            <person name="Nolan M."/>
            <person name="Labutti K."/>
            <person name="Barry K."/>
            <person name="Goldstein A."/>
            <person name="Labbe J."/>
            <person name="Schadt C."/>
            <person name="Tuskan G."/>
            <person name="Grigoriev I."/>
            <person name="Martin F."/>
            <person name="Vilgalys R."/>
            <person name="Bonito G."/>
        </authorList>
    </citation>
    <scope>NUCLEOTIDE SEQUENCE [LARGE SCALE GENOMIC DNA]</scope>
    <source>
        <strain evidence="1 2">AG-77</strain>
    </source>
</reference>
<name>A0A197JPD9_9FUNG</name>
<gene>
    <name evidence="1" type="ORF">K457DRAFT_22355</name>
</gene>
<dbReference type="OrthoDB" id="198735at2759"/>
<dbReference type="PANTHER" id="PTHR13903:SF8">
    <property type="entry name" value="PIRIN"/>
    <property type="match status" value="1"/>
</dbReference>
<dbReference type="Proteomes" id="UP000078512">
    <property type="component" value="Unassembled WGS sequence"/>
</dbReference>
<proteinExistence type="predicted"/>
<dbReference type="InterPro" id="IPR011051">
    <property type="entry name" value="RmlC_Cupin_sf"/>
</dbReference>
<protein>
    <submittedName>
        <fullName evidence="1">Uncharacterized protein</fullName>
    </submittedName>
</protein>
<evidence type="ECO:0000313" key="1">
    <source>
        <dbReference type="EMBL" id="OAQ26214.1"/>
    </source>
</evidence>
<dbReference type="AlphaFoldDB" id="A0A197JPD9"/>
<evidence type="ECO:0000313" key="2">
    <source>
        <dbReference type="Proteomes" id="UP000078512"/>
    </source>
</evidence>
<dbReference type="InterPro" id="IPR012093">
    <property type="entry name" value="Pirin"/>
</dbReference>
<sequence length="113" mass="12819">MSLRNLDPFLFLDEFYVPKTAVFKEQALGLQLWLNLPKEHKMCKQQCQEFLDAQISCTKSQDEAVIKAIAGDSHGVKFQIYTRTPAMFFELYDLSVVTVVVDGSNLHGTSTRS</sequence>